<evidence type="ECO:0000313" key="1">
    <source>
        <dbReference type="EMBL" id="OWZ13126.1"/>
    </source>
</evidence>
<dbReference type="STRING" id="4795.A0A225W5Y0"/>
<proteinExistence type="predicted"/>
<protein>
    <submittedName>
        <fullName evidence="1">Uncharacterized protein</fullName>
    </submittedName>
</protein>
<organism evidence="1 2">
    <name type="scientific">Phytophthora megakarya</name>
    <dbReference type="NCBI Taxonomy" id="4795"/>
    <lineage>
        <taxon>Eukaryota</taxon>
        <taxon>Sar</taxon>
        <taxon>Stramenopiles</taxon>
        <taxon>Oomycota</taxon>
        <taxon>Peronosporomycetes</taxon>
        <taxon>Peronosporales</taxon>
        <taxon>Peronosporaceae</taxon>
        <taxon>Phytophthora</taxon>
    </lineage>
</organism>
<sequence>MCRRSCKHRVVVTGKGRKFQATSIFDEGEKSGPLRLSLRHKVCVFGPGQRSRPNLEVVAARPTRPQGLINDLASPKPPTLQPPSSSRVSSLLLLLFAIDRWTTPPINKNHNIRSYTAIHAQLSYVKWYHRVYAGFEPNINTSHATTFAGMRRLSRPPLQKSPVTIGMLEWIANNIDFEIPQQRLIYGAALLGFYYLLRSSEYLSVKGGRHEYALEVQDVQVLDIAGRPAVNVRDTERCKSSIAADPTVENKIDMGPQLYTLLATVSIMRLL</sequence>
<gene>
    <name evidence="1" type="ORF">PHMEG_00013612</name>
</gene>
<accession>A0A225W5Y0</accession>
<dbReference type="Proteomes" id="UP000198211">
    <property type="component" value="Unassembled WGS sequence"/>
</dbReference>
<name>A0A225W5Y0_9STRA</name>
<dbReference type="AlphaFoldDB" id="A0A225W5Y0"/>
<keyword evidence="2" id="KW-1185">Reference proteome</keyword>
<comment type="caution">
    <text evidence="1">The sequence shown here is derived from an EMBL/GenBank/DDBJ whole genome shotgun (WGS) entry which is preliminary data.</text>
</comment>
<dbReference type="EMBL" id="NBNE01001664">
    <property type="protein sequence ID" value="OWZ13126.1"/>
    <property type="molecule type" value="Genomic_DNA"/>
</dbReference>
<evidence type="ECO:0000313" key="2">
    <source>
        <dbReference type="Proteomes" id="UP000198211"/>
    </source>
</evidence>
<reference evidence="2" key="1">
    <citation type="submission" date="2017-03" db="EMBL/GenBank/DDBJ databases">
        <title>Phytopthora megakarya and P. palmivora, two closely related causual agents of cacao black pod achieved similar genome size and gene model numbers by different mechanisms.</title>
        <authorList>
            <person name="Ali S."/>
            <person name="Shao J."/>
            <person name="Larry D.J."/>
            <person name="Kronmiller B."/>
            <person name="Shen D."/>
            <person name="Strem M.D."/>
            <person name="Melnick R.L."/>
            <person name="Guiltinan M.J."/>
            <person name="Tyler B.M."/>
            <person name="Meinhardt L.W."/>
            <person name="Bailey B.A."/>
        </authorList>
    </citation>
    <scope>NUCLEOTIDE SEQUENCE [LARGE SCALE GENOMIC DNA]</scope>
    <source>
        <strain evidence="2">zdho120</strain>
    </source>
</reference>